<keyword evidence="3" id="KW-1185">Reference proteome</keyword>
<protein>
    <submittedName>
        <fullName evidence="2">Uncharacterized protein</fullName>
    </submittedName>
</protein>
<evidence type="ECO:0000313" key="2">
    <source>
        <dbReference type="EMBL" id="RCG31931.1"/>
    </source>
</evidence>
<feature type="region of interest" description="Disordered" evidence="1">
    <location>
        <begin position="1"/>
        <end position="28"/>
    </location>
</feature>
<evidence type="ECO:0000313" key="3">
    <source>
        <dbReference type="Proteomes" id="UP000253094"/>
    </source>
</evidence>
<reference evidence="2 3" key="1">
    <citation type="submission" date="2018-06" db="EMBL/GenBank/DDBJ databases">
        <title>Sphaerisporangium craniellae sp. nov., isolated from a marine sponge in the South China Sea.</title>
        <authorList>
            <person name="Li L."/>
        </authorList>
    </citation>
    <scope>NUCLEOTIDE SEQUENCE [LARGE SCALE GENOMIC DNA]</scope>
    <source>
        <strain evidence="2 3">CCTCC AA 208026</strain>
    </source>
</reference>
<evidence type="ECO:0000256" key="1">
    <source>
        <dbReference type="SAM" id="MobiDB-lite"/>
    </source>
</evidence>
<gene>
    <name evidence="2" type="ORF">DQ384_05145</name>
</gene>
<proteinExistence type="predicted"/>
<dbReference type="Proteomes" id="UP000253094">
    <property type="component" value="Unassembled WGS sequence"/>
</dbReference>
<dbReference type="AlphaFoldDB" id="A0A367FNU0"/>
<organism evidence="2 3">
    <name type="scientific">Sphaerisporangium album</name>
    <dbReference type="NCBI Taxonomy" id="509200"/>
    <lineage>
        <taxon>Bacteria</taxon>
        <taxon>Bacillati</taxon>
        <taxon>Actinomycetota</taxon>
        <taxon>Actinomycetes</taxon>
        <taxon>Streptosporangiales</taxon>
        <taxon>Streptosporangiaceae</taxon>
        <taxon>Sphaerisporangium</taxon>
    </lineage>
</organism>
<comment type="caution">
    <text evidence="2">The sequence shown here is derived from an EMBL/GenBank/DDBJ whole genome shotgun (WGS) entry which is preliminary data.</text>
</comment>
<sequence>MSAMPEQSPGAEGEQEQGSQDIPQQAFDAAEKAFRGGVRIRPGARAAAQLAAGQSIISSGTEAEHAARLGVAAAAPIIAAHALETATREYATAAIEGVVRQAVAEARPQLEELNEKIVAETLQAHAKKLFDQFRAEVVAGLPKALADQGRVIVAVSDLEAIRAELVPDGRIGRTLLTGSHPTAANLARDECLDRLRAMLAGLLPKEDLGA</sequence>
<dbReference type="EMBL" id="QOIL01000003">
    <property type="protein sequence ID" value="RCG31931.1"/>
    <property type="molecule type" value="Genomic_DNA"/>
</dbReference>
<name>A0A367FNU0_9ACTN</name>
<accession>A0A367FNU0</accession>